<feature type="region of interest" description="Disordered" evidence="1">
    <location>
        <begin position="447"/>
        <end position="499"/>
    </location>
</feature>
<feature type="region of interest" description="Disordered" evidence="1">
    <location>
        <begin position="1"/>
        <end position="108"/>
    </location>
</feature>
<dbReference type="Proteomes" id="UP000218209">
    <property type="component" value="Unassembled WGS sequence"/>
</dbReference>
<evidence type="ECO:0000313" key="3">
    <source>
        <dbReference type="Proteomes" id="UP000218209"/>
    </source>
</evidence>
<dbReference type="AlphaFoldDB" id="A0A1X6NX47"/>
<name>A0A1X6NX47_PORUM</name>
<feature type="compositionally biased region" description="Low complexity" evidence="1">
    <location>
        <begin position="561"/>
        <end position="577"/>
    </location>
</feature>
<reference evidence="2 3" key="1">
    <citation type="submission" date="2017-03" db="EMBL/GenBank/DDBJ databases">
        <title>WGS assembly of Porphyra umbilicalis.</title>
        <authorList>
            <person name="Brawley S.H."/>
            <person name="Blouin N.A."/>
            <person name="Ficko-Blean E."/>
            <person name="Wheeler G.L."/>
            <person name="Lohr M."/>
            <person name="Goodson H.V."/>
            <person name="Jenkins J.W."/>
            <person name="Blaby-Haas C.E."/>
            <person name="Helliwell K.E."/>
            <person name="Chan C."/>
            <person name="Marriage T."/>
            <person name="Bhattacharya D."/>
            <person name="Klein A.S."/>
            <person name="Badis Y."/>
            <person name="Brodie J."/>
            <person name="Cao Y."/>
            <person name="Collen J."/>
            <person name="Dittami S.M."/>
            <person name="Gachon C.M."/>
            <person name="Green B.R."/>
            <person name="Karpowicz S."/>
            <person name="Kim J.W."/>
            <person name="Kudahl U."/>
            <person name="Lin S."/>
            <person name="Michel G."/>
            <person name="Mittag M."/>
            <person name="Olson B.J."/>
            <person name="Pangilinan J."/>
            <person name="Peng Y."/>
            <person name="Qiu H."/>
            <person name="Shu S."/>
            <person name="Singer J.T."/>
            <person name="Smith A.G."/>
            <person name="Sprecher B.N."/>
            <person name="Wagner V."/>
            <person name="Wang W."/>
            <person name="Wang Z.-Y."/>
            <person name="Yan J."/>
            <person name="Yarish C."/>
            <person name="Zoeuner-Riek S."/>
            <person name="Zhuang Y."/>
            <person name="Zou Y."/>
            <person name="Lindquist E.A."/>
            <person name="Grimwood J."/>
            <person name="Barry K."/>
            <person name="Rokhsar D.S."/>
            <person name="Schmutz J."/>
            <person name="Stiller J.W."/>
            <person name="Grossman A.R."/>
            <person name="Prochnik S.E."/>
        </authorList>
    </citation>
    <scope>NUCLEOTIDE SEQUENCE [LARGE SCALE GENOMIC DNA]</scope>
    <source>
        <strain evidence="2">4086291</strain>
    </source>
</reference>
<protein>
    <submittedName>
        <fullName evidence="2">Uncharacterized protein</fullName>
    </submittedName>
</protein>
<feature type="compositionally biased region" description="Polar residues" evidence="1">
    <location>
        <begin position="91"/>
        <end position="102"/>
    </location>
</feature>
<accession>A0A1X6NX47</accession>
<feature type="region of interest" description="Disordered" evidence="1">
    <location>
        <begin position="527"/>
        <end position="597"/>
    </location>
</feature>
<dbReference type="EMBL" id="KV919028">
    <property type="protein sequence ID" value="OSX72973.1"/>
    <property type="molecule type" value="Genomic_DNA"/>
</dbReference>
<feature type="region of interest" description="Disordered" evidence="1">
    <location>
        <begin position="399"/>
        <end position="432"/>
    </location>
</feature>
<feature type="compositionally biased region" description="Polar residues" evidence="1">
    <location>
        <begin position="447"/>
        <end position="468"/>
    </location>
</feature>
<gene>
    <name evidence="2" type="ORF">BU14_0390s0010</name>
</gene>
<keyword evidence="3" id="KW-1185">Reference proteome</keyword>
<evidence type="ECO:0000313" key="2">
    <source>
        <dbReference type="EMBL" id="OSX72973.1"/>
    </source>
</evidence>
<feature type="region of interest" description="Disordered" evidence="1">
    <location>
        <begin position="126"/>
        <end position="153"/>
    </location>
</feature>
<proteinExistence type="predicted"/>
<organism evidence="2 3">
    <name type="scientific">Porphyra umbilicalis</name>
    <name type="common">Purple laver</name>
    <name type="synonym">Red alga</name>
    <dbReference type="NCBI Taxonomy" id="2786"/>
    <lineage>
        <taxon>Eukaryota</taxon>
        <taxon>Rhodophyta</taxon>
        <taxon>Bangiophyceae</taxon>
        <taxon>Bangiales</taxon>
        <taxon>Bangiaceae</taxon>
        <taxon>Porphyra</taxon>
    </lineage>
</organism>
<feature type="compositionally biased region" description="Pro residues" evidence="1">
    <location>
        <begin position="545"/>
        <end position="560"/>
    </location>
</feature>
<evidence type="ECO:0000256" key="1">
    <source>
        <dbReference type="SAM" id="MobiDB-lite"/>
    </source>
</evidence>
<feature type="compositionally biased region" description="Low complexity" evidence="1">
    <location>
        <begin position="23"/>
        <end position="74"/>
    </location>
</feature>
<feature type="compositionally biased region" description="Polar residues" evidence="1">
    <location>
        <begin position="402"/>
        <end position="413"/>
    </location>
</feature>
<sequence length="653" mass="66059">MSITSASASTERRATREGPGGRPAPSAAARVEGDASSSSSSSSSSSASSSDGKSSSSSSTTCAASTSMASALAAPDDVTANKQVEAASPPAGNTSTSTTRSPALSFIARTPRDVRPVGRSCASLIRKRTPSPPADATITESSVEQRHTQRRRSPSLRWMILRPRPGGDANAASGVRLTYAASVRSKMYSSSRKADTGSSAATLSPAAIAGSSWKSGVPRASRLVRGTLWAGRACAKPASEMTSSPCDVTTMTERLLAMSDRSSTTLDASSPTRISERRARLPARLARAASSSSAMTPTTTDRSASVAVRRAIVADSVVASASRRPRSSAVNRRSCIVSTASACAADRPNGGACSAARAPGASAAPRMAATTLSMRATAAKKPSTTCARSVARAKSCRARARTVSTRKSINASMQARRERRAGARPATSATTLAEKDDCSGVLARRLASTTAGTASRLSSTTTRMPSRSDSSRKSAMPSTLRSLTRRREPGAPTPPAPSALSASCARAAAAAAKPRLSASASVAAAVGAADPSGGGERPSSSTLPMSPPPSLPGTLAPPGPAAGWPSSTAIRGAAPRRVAARARRQPWRPPRGGLADGRAPLSQLHAWAGDTDGAAGEAGAATGVPTNASAMVAVGTCRLCKASRSPGTRHSGG</sequence>